<dbReference type="SUPFAM" id="SSF52172">
    <property type="entry name" value="CheY-like"/>
    <property type="match status" value="1"/>
</dbReference>
<dbReference type="Pfam" id="PF00072">
    <property type="entry name" value="Response_reg"/>
    <property type="match status" value="1"/>
</dbReference>
<evidence type="ECO:0000313" key="4">
    <source>
        <dbReference type="EMBL" id="MFD1384979.1"/>
    </source>
</evidence>
<dbReference type="InterPro" id="IPR011006">
    <property type="entry name" value="CheY-like_superfamily"/>
</dbReference>
<protein>
    <submittedName>
        <fullName evidence="4">Response regulator</fullName>
    </submittedName>
</protein>
<dbReference type="PANTHER" id="PTHR44591:SF25">
    <property type="entry name" value="CHEMOTAXIS TWO-COMPONENT RESPONSE REGULATOR"/>
    <property type="match status" value="1"/>
</dbReference>
<comment type="caution">
    <text evidence="4">The sequence shown here is derived from an EMBL/GenBank/DDBJ whole genome shotgun (WGS) entry which is preliminary data.</text>
</comment>
<accession>A0ABW4B600</accession>
<evidence type="ECO:0000313" key="5">
    <source>
        <dbReference type="Proteomes" id="UP001597059"/>
    </source>
</evidence>
<keyword evidence="5" id="KW-1185">Reference proteome</keyword>
<sequence length="123" mass="13374">MMKKILLVDDSLTMLMSMEGVLKRAGFDVKTVTDGASALTLVPQYSPDLVITDLNMPNMDGISLIKELKKLPNMRFKPILMLTTESQQSKKVEAKAAGATGWLVKPVSPTDLTDVIKKVLPGA</sequence>
<dbReference type="InterPro" id="IPR001789">
    <property type="entry name" value="Sig_transdc_resp-reg_receiver"/>
</dbReference>
<dbReference type="PROSITE" id="PS50110">
    <property type="entry name" value="RESPONSE_REGULATORY"/>
    <property type="match status" value="1"/>
</dbReference>
<feature type="modified residue" description="4-aspartylphosphate" evidence="2">
    <location>
        <position position="53"/>
    </location>
</feature>
<evidence type="ECO:0000256" key="2">
    <source>
        <dbReference type="PROSITE-ProRule" id="PRU00169"/>
    </source>
</evidence>
<evidence type="ECO:0000256" key="1">
    <source>
        <dbReference type="ARBA" id="ARBA00022553"/>
    </source>
</evidence>
<gene>
    <name evidence="4" type="ORF">ACFQ45_16550</name>
</gene>
<proteinExistence type="predicted"/>
<evidence type="ECO:0000259" key="3">
    <source>
        <dbReference type="PROSITE" id="PS50110"/>
    </source>
</evidence>
<dbReference type="RefSeq" id="WP_377369996.1">
    <property type="nucleotide sequence ID" value="NZ_JBHTMN010000018.1"/>
</dbReference>
<keyword evidence="1 2" id="KW-0597">Phosphoprotein</keyword>
<name>A0ABW4B600_9GAMM</name>
<dbReference type="SMART" id="SM00448">
    <property type="entry name" value="REC"/>
    <property type="match status" value="1"/>
</dbReference>
<dbReference type="InterPro" id="IPR050595">
    <property type="entry name" value="Bact_response_regulator"/>
</dbReference>
<dbReference type="EMBL" id="JBHTMN010000018">
    <property type="protein sequence ID" value="MFD1384979.1"/>
    <property type="molecule type" value="Genomic_DNA"/>
</dbReference>
<dbReference type="PANTHER" id="PTHR44591">
    <property type="entry name" value="STRESS RESPONSE REGULATOR PROTEIN 1"/>
    <property type="match status" value="1"/>
</dbReference>
<reference evidence="5" key="1">
    <citation type="journal article" date="2019" name="Int. J. Syst. Evol. Microbiol.">
        <title>The Global Catalogue of Microorganisms (GCM) 10K type strain sequencing project: providing services to taxonomists for standard genome sequencing and annotation.</title>
        <authorList>
            <consortium name="The Broad Institute Genomics Platform"/>
            <consortium name="The Broad Institute Genome Sequencing Center for Infectious Disease"/>
            <person name="Wu L."/>
            <person name="Ma J."/>
        </authorList>
    </citation>
    <scope>NUCLEOTIDE SEQUENCE [LARGE SCALE GENOMIC DNA]</scope>
    <source>
        <strain evidence="5">JCM 30774</strain>
    </source>
</reference>
<dbReference type="Proteomes" id="UP001597059">
    <property type="component" value="Unassembled WGS sequence"/>
</dbReference>
<feature type="domain" description="Response regulatory" evidence="3">
    <location>
        <begin position="4"/>
        <end position="120"/>
    </location>
</feature>
<dbReference type="Gene3D" id="3.40.50.2300">
    <property type="match status" value="1"/>
</dbReference>
<organism evidence="4 5">
    <name type="scientific">Rhodanobacter aciditrophus</name>
    <dbReference type="NCBI Taxonomy" id="1623218"/>
    <lineage>
        <taxon>Bacteria</taxon>
        <taxon>Pseudomonadati</taxon>
        <taxon>Pseudomonadota</taxon>
        <taxon>Gammaproteobacteria</taxon>
        <taxon>Lysobacterales</taxon>
        <taxon>Rhodanobacteraceae</taxon>
        <taxon>Rhodanobacter</taxon>
    </lineage>
</organism>